<dbReference type="GO" id="GO:0071555">
    <property type="term" value="P:cell wall organization"/>
    <property type="evidence" value="ECO:0007669"/>
    <property type="project" value="UniProtKB-KW"/>
</dbReference>
<evidence type="ECO:0000313" key="8">
    <source>
        <dbReference type="EMBL" id="TFW16752.1"/>
    </source>
</evidence>
<sequence length="248" mass="28164">MLIAYRRMRGLSLCELYFADQRHVEATADVVLYLQSAQRTSPRAVEFRTCVVDLGFDRDDLLSRMRKQVAYEIRRADQRDSASFVIEDQPNGAAIDTFLAFYNEFAFAKRIRPGNSLKLKALAAAGGLRLVAASHSEHGLMAAHAYICDGTRARLLYSAARRDEQIRQLTGRINKLLHWRMINHFKSSGFKVYDFGGISGSRELQSIDEFKLSFGAVVMTEFNDMCATSVRGRMALGLLRMVSFFRRK</sequence>
<keyword evidence="4" id="KW-0573">Peptidoglycan synthesis</keyword>
<protein>
    <submittedName>
        <fullName evidence="8">GNAT family N-acetyltransferase</fullName>
    </submittedName>
</protein>
<dbReference type="AlphaFoldDB" id="A0A4Y9S5W2"/>
<evidence type="ECO:0000256" key="6">
    <source>
        <dbReference type="ARBA" id="ARBA00023316"/>
    </source>
</evidence>
<comment type="similarity">
    <text evidence="1">Belongs to the FemABX family.</text>
</comment>
<dbReference type="EMBL" id="SPVF01000203">
    <property type="protein sequence ID" value="TFW16752.1"/>
    <property type="molecule type" value="Genomic_DNA"/>
</dbReference>
<dbReference type="Gene3D" id="3.40.630.30">
    <property type="match status" value="1"/>
</dbReference>
<comment type="caution">
    <text evidence="8">The sequence shown here is derived from an EMBL/GenBank/DDBJ whole genome shotgun (WGS) entry which is preliminary data.</text>
</comment>
<feature type="domain" description="BioF2-like acetyltransferase" evidence="7">
    <location>
        <begin position="63"/>
        <end position="197"/>
    </location>
</feature>
<organism evidence="8 9">
    <name type="scientific">Zemynaea arenosa</name>
    <dbReference type="NCBI Taxonomy" id="2561931"/>
    <lineage>
        <taxon>Bacteria</taxon>
        <taxon>Pseudomonadati</taxon>
        <taxon>Pseudomonadota</taxon>
        <taxon>Betaproteobacteria</taxon>
        <taxon>Burkholderiales</taxon>
        <taxon>Oxalobacteraceae</taxon>
        <taxon>Telluria group</taxon>
        <taxon>Zemynaea</taxon>
    </lineage>
</organism>
<evidence type="ECO:0000259" key="7">
    <source>
        <dbReference type="Pfam" id="PF13480"/>
    </source>
</evidence>
<evidence type="ECO:0000256" key="4">
    <source>
        <dbReference type="ARBA" id="ARBA00022984"/>
    </source>
</evidence>
<dbReference type="Proteomes" id="UP000298438">
    <property type="component" value="Unassembled WGS sequence"/>
</dbReference>
<dbReference type="PANTHER" id="PTHR36174">
    <property type="entry name" value="LIPID II:GLYCINE GLYCYLTRANSFERASE"/>
    <property type="match status" value="1"/>
</dbReference>
<dbReference type="GO" id="GO:0016755">
    <property type="term" value="F:aminoacyltransferase activity"/>
    <property type="evidence" value="ECO:0007669"/>
    <property type="project" value="InterPro"/>
</dbReference>
<name>A0A4Y9S5W2_9BURK</name>
<dbReference type="OrthoDB" id="5622654at2"/>
<keyword evidence="2 8" id="KW-0808">Transferase</keyword>
<evidence type="ECO:0000256" key="5">
    <source>
        <dbReference type="ARBA" id="ARBA00023315"/>
    </source>
</evidence>
<gene>
    <name evidence="8" type="ORF">E4L96_15820</name>
</gene>
<dbReference type="InterPro" id="IPR016181">
    <property type="entry name" value="Acyl_CoA_acyltransferase"/>
</dbReference>
<dbReference type="PANTHER" id="PTHR36174:SF1">
    <property type="entry name" value="LIPID II:GLYCINE GLYCYLTRANSFERASE"/>
    <property type="match status" value="1"/>
</dbReference>
<dbReference type="InterPro" id="IPR003447">
    <property type="entry name" value="FEMABX"/>
</dbReference>
<dbReference type="RefSeq" id="WP_135208182.1">
    <property type="nucleotide sequence ID" value="NZ_SPVF01000203.1"/>
</dbReference>
<dbReference type="InterPro" id="IPR038740">
    <property type="entry name" value="BioF2-like_GNAT_dom"/>
</dbReference>
<dbReference type="GO" id="GO:0009252">
    <property type="term" value="P:peptidoglycan biosynthetic process"/>
    <property type="evidence" value="ECO:0007669"/>
    <property type="project" value="UniProtKB-KW"/>
</dbReference>
<keyword evidence="6" id="KW-0961">Cell wall biogenesis/degradation</keyword>
<evidence type="ECO:0000256" key="1">
    <source>
        <dbReference type="ARBA" id="ARBA00009943"/>
    </source>
</evidence>
<keyword evidence="5" id="KW-0012">Acyltransferase</keyword>
<dbReference type="SUPFAM" id="SSF55729">
    <property type="entry name" value="Acyl-CoA N-acyltransferases (Nat)"/>
    <property type="match status" value="1"/>
</dbReference>
<accession>A0A4Y9S5W2</accession>
<reference evidence="8 9" key="1">
    <citation type="submission" date="2019-03" db="EMBL/GenBank/DDBJ databases">
        <title>Draft Genome Sequence of Massilia arenosa sp. nov., a Novel Massilia Species Isolated from a Sandy-loam Maize Soil.</title>
        <authorList>
            <person name="Raths R."/>
            <person name="Peta V."/>
            <person name="Bucking H."/>
        </authorList>
    </citation>
    <scope>NUCLEOTIDE SEQUENCE [LARGE SCALE GENOMIC DNA]</scope>
    <source>
        <strain evidence="8 9">MC02</strain>
    </source>
</reference>
<keyword evidence="9" id="KW-1185">Reference proteome</keyword>
<dbReference type="PROSITE" id="PS51191">
    <property type="entry name" value="FEMABX"/>
    <property type="match status" value="1"/>
</dbReference>
<dbReference type="Pfam" id="PF13480">
    <property type="entry name" value="Acetyltransf_6"/>
    <property type="match status" value="1"/>
</dbReference>
<proteinExistence type="inferred from homology"/>
<keyword evidence="3" id="KW-0133">Cell shape</keyword>
<dbReference type="GO" id="GO:0008360">
    <property type="term" value="P:regulation of cell shape"/>
    <property type="evidence" value="ECO:0007669"/>
    <property type="project" value="UniProtKB-KW"/>
</dbReference>
<dbReference type="InterPro" id="IPR050644">
    <property type="entry name" value="PG_Glycine_Bridge_Synth"/>
</dbReference>
<evidence type="ECO:0000313" key="9">
    <source>
        <dbReference type="Proteomes" id="UP000298438"/>
    </source>
</evidence>
<evidence type="ECO:0000256" key="2">
    <source>
        <dbReference type="ARBA" id="ARBA00022679"/>
    </source>
</evidence>
<evidence type="ECO:0000256" key="3">
    <source>
        <dbReference type="ARBA" id="ARBA00022960"/>
    </source>
</evidence>